<dbReference type="OrthoDB" id="288430at2157"/>
<evidence type="ECO:0000313" key="7">
    <source>
        <dbReference type="EMBL" id="GGL56761.1"/>
    </source>
</evidence>
<proteinExistence type="predicted"/>
<protein>
    <recommendedName>
        <fullName evidence="6">RDD domain-containing protein</fullName>
    </recommendedName>
</protein>
<evidence type="ECO:0000256" key="3">
    <source>
        <dbReference type="ARBA" id="ARBA00022989"/>
    </source>
</evidence>
<evidence type="ECO:0000313" key="8">
    <source>
        <dbReference type="Proteomes" id="UP000607197"/>
    </source>
</evidence>
<evidence type="ECO:0000256" key="1">
    <source>
        <dbReference type="ARBA" id="ARBA00004141"/>
    </source>
</evidence>
<dbReference type="InterPro" id="IPR010432">
    <property type="entry name" value="RDD"/>
</dbReference>
<dbReference type="Pfam" id="PF06271">
    <property type="entry name" value="RDD"/>
    <property type="match status" value="1"/>
</dbReference>
<feature type="transmembrane region" description="Helical" evidence="5">
    <location>
        <begin position="181"/>
        <end position="199"/>
    </location>
</feature>
<name>A0A830FIQ4_9EURY</name>
<feature type="transmembrane region" description="Helical" evidence="5">
    <location>
        <begin position="48"/>
        <end position="69"/>
    </location>
</feature>
<evidence type="ECO:0000256" key="4">
    <source>
        <dbReference type="ARBA" id="ARBA00023136"/>
    </source>
</evidence>
<comment type="subcellular location">
    <subcellularLocation>
        <location evidence="1">Membrane</location>
        <topology evidence="1">Multi-pass membrane protein</topology>
    </subcellularLocation>
</comment>
<accession>A0A830FIQ4</accession>
<dbReference type="GO" id="GO:0016020">
    <property type="term" value="C:membrane"/>
    <property type="evidence" value="ECO:0007669"/>
    <property type="project" value="UniProtKB-SubCell"/>
</dbReference>
<reference evidence="7" key="2">
    <citation type="submission" date="2020-09" db="EMBL/GenBank/DDBJ databases">
        <authorList>
            <person name="Sun Q."/>
            <person name="Ohkuma M."/>
        </authorList>
    </citation>
    <scope>NUCLEOTIDE SEQUENCE</scope>
    <source>
        <strain evidence="7">JCM 19596</strain>
    </source>
</reference>
<feature type="transmembrane region" description="Helical" evidence="5">
    <location>
        <begin position="154"/>
        <end position="175"/>
    </location>
</feature>
<feature type="transmembrane region" description="Helical" evidence="5">
    <location>
        <begin position="292"/>
        <end position="315"/>
    </location>
</feature>
<feature type="transmembrane region" description="Helical" evidence="5">
    <location>
        <begin position="119"/>
        <end position="142"/>
    </location>
</feature>
<evidence type="ECO:0000256" key="5">
    <source>
        <dbReference type="SAM" id="Phobius"/>
    </source>
</evidence>
<dbReference type="AlphaFoldDB" id="A0A830FIQ4"/>
<dbReference type="EMBL" id="BMPG01000002">
    <property type="protein sequence ID" value="GGL56761.1"/>
    <property type="molecule type" value="Genomic_DNA"/>
</dbReference>
<feature type="transmembrane region" description="Helical" evidence="5">
    <location>
        <begin position="374"/>
        <end position="393"/>
    </location>
</feature>
<dbReference type="PANTHER" id="PTHR38480">
    <property type="entry name" value="SLR0254 PROTEIN"/>
    <property type="match status" value="1"/>
</dbReference>
<keyword evidence="2 5" id="KW-0812">Transmembrane</keyword>
<feature type="domain" description="RDD" evidence="6">
    <location>
        <begin position="287"/>
        <end position="405"/>
    </location>
</feature>
<sequence length="424" mass="43927">MDARLFGAVHVDRRGKVRRELDDCSEGTDALCLEQPASTVGVRAWLAFLLRAPLAAAGFGVLAAVQFPLVAACNRDIRPPEQTAARAIAAERDLPVHGVDRPVDALTDYGGFGWRAANYLGLAVLLALSPLASAATALALLLPRAVYQPAYRRSRALGTVLAVGLHVGSLAALYAVGGLSAWTLAVAAVAIVIAVRATIRVRDNIMADATVDVAEREGYEDVTVVAGYAHLPGLHAALADRGATVTVRHRPRFFREGNTTVDPEPPGADADTTAAFPDLDPSKRDVLGRRAAAALVDLVFAAAFGVLGGFGGVSLARGPSVAAMVAGALLAWVGFFVLFEGTTGQTPGKKLLGLAVCDTEGNPPSTRAVLVRNALRLVDVVGVYLVGFVVAVAGEYRRLGDLAAGTLVVDARDTGEPGGSESDG</sequence>
<comment type="caution">
    <text evidence="7">The sequence shown here is derived from an EMBL/GenBank/DDBJ whole genome shotgun (WGS) entry which is preliminary data.</text>
</comment>
<evidence type="ECO:0000259" key="6">
    <source>
        <dbReference type="Pfam" id="PF06271"/>
    </source>
</evidence>
<dbReference type="RefSeq" id="WP_188977261.1">
    <property type="nucleotide sequence ID" value="NZ_BMPG01000002.1"/>
</dbReference>
<keyword evidence="8" id="KW-1185">Reference proteome</keyword>
<dbReference type="PANTHER" id="PTHR38480:SF1">
    <property type="entry name" value="SLR0254 PROTEIN"/>
    <property type="match status" value="1"/>
</dbReference>
<evidence type="ECO:0000256" key="2">
    <source>
        <dbReference type="ARBA" id="ARBA00022692"/>
    </source>
</evidence>
<organism evidence="7 8">
    <name type="scientific">Halocalculus aciditolerans</name>
    <dbReference type="NCBI Taxonomy" id="1383812"/>
    <lineage>
        <taxon>Archaea</taxon>
        <taxon>Methanobacteriati</taxon>
        <taxon>Methanobacteriota</taxon>
        <taxon>Stenosarchaea group</taxon>
        <taxon>Halobacteria</taxon>
        <taxon>Halobacteriales</taxon>
        <taxon>Halobacteriaceae</taxon>
        <taxon>Halocalculus</taxon>
    </lineage>
</organism>
<reference evidence="7" key="1">
    <citation type="journal article" date="2014" name="Int. J. Syst. Evol. Microbiol.">
        <title>Complete genome sequence of Corynebacterium casei LMG S-19264T (=DSM 44701T), isolated from a smear-ripened cheese.</title>
        <authorList>
            <consortium name="US DOE Joint Genome Institute (JGI-PGF)"/>
            <person name="Walter F."/>
            <person name="Albersmeier A."/>
            <person name="Kalinowski J."/>
            <person name="Ruckert C."/>
        </authorList>
    </citation>
    <scope>NUCLEOTIDE SEQUENCE</scope>
    <source>
        <strain evidence="7">JCM 19596</strain>
    </source>
</reference>
<gene>
    <name evidence="7" type="ORF">GCM10009039_13660</name>
</gene>
<keyword evidence="3 5" id="KW-1133">Transmembrane helix</keyword>
<feature type="transmembrane region" description="Helical" evidence="5">
    <location>
        <begin position="321"/>
        <end position="339"/>
    </location>
</feature>
<keyword evidence="4 5" id="KW-0472">Membrane</keyword>
<dbReference type="Proteomes" id="UP000607197">
    <property type="component" value="Unassembled WGS sequence"/>
</dbReference>